<accession>A0A381QMA4</accession>
<evidence type="ECO:0008006" key="2">
    <source>
        <dbReference type="Google" id="ProtNLM"/>
    </source>
</evidence>
<evidence type="ECO:0000313" key="1">
    <source>
        <dbReference type="EMBL" id="SUZ80074.1"/>
    </source>
</evidence>
<dbReference type="SUPFAM" id="SSF48613">
    <property type="entry name" value="Heme oxygenase-like"/>
    <property type="match status" value="1"/>
</dbReference>
<dbReference type="Gene3D" id="1.20.910.10">
    <property type="entry name" value="Heme oxygenase-like"/>
    <property type="match status" value="1"/>
</dbReference>
<sequence>MYISEEFAALAQHIRDTADCLGEAAGPAALKAMGQAYITGVRLESQFWDTVYSLERWKG</sequence>
<name>A0A381QMA4_9ZZZZ</name>
<protein>
    <recommendedName>
        <fullName evidence="2">Thiaminase-2/PQQC domain-containing protein</fullName>
    </recommendedName>
</protein>
<organism evidence="1">
    <name type="scientific">marine metagenome</name>
    <dbReference type="NCBI Taxonomy" id="408172"/>
    <lineage>
        <taxon>unclassified sequences</taxon>
        <taxon>metagenomes</taxon>
        <taxon>ecological metagenomes</taxon>
    </lineage>
</organism>
<proteinExistence type="predicted"/>
<dbReference type="InterPro" id="IPR016084">
    <property type="entry name" value="Haem_Oase-like_multi-hlx"/>
</dbReference>
<reference evidence="1" key="1">
    <citation type="submission" date="2018-05" db="EMBL/GenBank/DDBJ databases">
        <authorList>
            <person name="Lanie J.A."/>
            <person name="Ng W.-L."/>
            <person name="Kazmierczak K.M."/>
            <person name="Andrzejewski T.M."/>
            <person name="Davidsen T.M."/>
            <person name="Wayne K.J."/>
            <person name="Tettelin H."/>
            <person name="Glass J.I."/>
            <person name="Rusch D."/>
            <person name="Podicherti R."/>
            <person name="Tsui H.-C.T."/>
            <person name="Winkler M.E."/>
        </authorList>
    </citation>
    <scope>NUCLEOTIDE SEQUENCE</scope>
</reference>
<dbReference type="EMBL" id="UINC01001413">
    <property type="protein sequence ID" value="SUZ80074.1"/>
    <property type="molecule type" value="Genomic_DNA"/>
</dbReference>
<dbReference type="AlphaFoldDB" id="A0A381QMA4"/>
<gene>
    <name evidence="1" type="ORF">METZ01_LOCUS32928</name>
</gene>